<evidence type="ECO:0000259" key="1">
    <source>
        <dbReference type="PROSITE" id="PS51201"/>
    </source>
</evidence>
<dbReference type="InterPro" id="IPR050721">
    <property type="entry name" value="Trk_Ktr_HKT_K-transport"/>
</dbReference>
<evidence type="ECO:0000259" key="2">
    <source>
        <dbReference type="PROSITE" id="PS51202"/>
    </source>
</evidence>
<keyword evidence="3" id="KW-0813">Transport</keyword>
<dbReference type="RefSeq" id="WP_388038440.1">
    <property type="nucleotide sequence ID" value="NZ_JBHUEK010000018.1"/>
</dbReference>
<gene>
    <name evidence="3" type="ORF">ACFSFW_11840</name>
</gene>
<keyword evidence="3" id="KW-0406">Ion transport</keyword>
<dbReference type="InterPro" id="IPR036291">
    <property type="entry name" value="NAD(P)-bd_dom_sf"/>
</dbReference>
<dbReference type="Gene3D" id="3.40.50.720">
    <property type="entry name" value="NAD(P)-binding Rossmann-like Domain"/>
    <property type="match status" value="1"/>
</dbReference>
<protein>
    <submittedName>
        <fullName evidence="3">Potassium channel family protein</fullName>
    </submittedName>
</protein>
<feature type="domain" description="RCK C-terminal" evidence="2">
    <location>
        <begin position="142"/>
        <end position="225"/>
    </location>
</feature>
<dbReference type="SUPFAM" id="SSF51735">
    <property type="entry name" value="NAD(P)-binding Rossmann-fold domains"/>
    <property type="match status" value="1"/>
</dbReference>
<keyword evidence="3" id="KW-0407">Ion channel</keyword>
<dbReference type="Pfam" id="PF02080">
    <property type="entry name" value="TrkA_C"/>
    <property type="match status" value="1"/>
</dbReference>
<keyword evidence="4" id="KW-1185">Reference proteome</keyword>
<dbReference type="PROSITE" id="PS51202">
    <property type="entry name" value="RCK_C"/>
    <property type="match status" value="1"/>
</dbReference>
<reference evidence="4" key="1">
    <citation type="journal article" date="2019" name="Int. J. Syst. Evol. Microbiol.">
        <title>The Global Catalogue of Microorganisms (GCM) 10K type strain sequencing project: providing services to taxonomists for standard genome sequencing and annotation.</title>
        <authorList>
            <consortium name="The Broad Institute Genomics Platform"/>
            <consortium name="The Broad Institute Genome Sequencing Center for Infectious Disease"/>
            <person name="Wu L."/>
            <person name="Ma J."/>
        </authorList>
    </citation>
    <scope>NUCLEOTIDE SEQUENCE [LARGE SCALE GENOMIC DNA]</scope>
    <source>
        <strain evidence="4">CCUG 15531</strain>
    </source>
</reference>
<name>A0ABW4MPN1_9BACI</name>
<evidence type="ECO:0000313" key="3">
    <source>
        <dbReference type="EMBL" id="MFD1779362.1"/>
    </source>
</evidence>
<dbReference type="EMBL" id="JBHUEK010000018">
    <property type="protein sequence ID" value="MFD1779362.1"/>
    <property type="molecule type" value="Genomic_DNA"/>
</dbReference>
<dbReference type="InterPro" id="IPR036721">
    <property type="entry name" value="RCK_C_sf"/>
</dbReference>
<dbReference type="Gene3D" id="3.30.70.1450">
    <property type="entry name" value="Regulator of K+ conductance, C-terminal domain"/>
    <property type="match status" value="1"/>
</dbReference>
<accession>A0ABW4MPN1</accession>
<comment type="caution">
    <text evidence="3">The sequence shown here is derived from an EMBL/GenBank/DDBJ whole genome shotgun (WGS) entry which is preliminary data.</text>
</comment>
<dbReference type="PROSITE" id="PS51201">
    <property type="entry name" value="RCK_N"/>
    <property type="match status" value="1"/>
</dbReference>
<proteinExistence type="predicted"/>
<dbReference type="InterPro" id="IPR003148">
    <property type="entry name" value="RCK_N"/>
</dbReference>
<feature type="domain" description="RCK N-terminal" evidence="1">
    <location>
        <begin position="10"/>
        <end position="125"/>
    </location>
</feature>
<evidence type="ECO:0000313" key="4">
    <source>
        <dbReference type="Proteomes" id="UP001597227"/>
    </source>
</evidence>
<dbReference type="Proteomes" id="UP001597227">
    <property type="component" value="Unassembled WGS sequence"/>
</dbReference>
<sequence length="225" mass="25202">MEGKEERLLKKQFVVIGLGRFGSAVCRELNMLGNEVLAIDINEDRVNNMINDSTTAVVANVTDENALKTLGIRNFDLAIVAIGEDMQSSIHCTLLLKEMGIVVWVKAQNSYHHKILEKIGADRVIHPEQDMGIRVAHQLNSENIIDFIELSKDYSILELKATEKINQKSLIQLDIRAKYGCTILAIKRGEQINISPLPNDILHQGDTLVVMGSNLDLQRFEEKGL</sequence>
<organism evidence="3 4">
    <name type="scientific">Fredinandcohnia salidurans</name>
    <dbReference type="NCBI Taxonomy" id="2595041"/>
    <lineage>
        <taxon>Bacteria</taxon>
        <taxon>Bacillati</taxon>
        <taxon>Bacillota</taxon>
        <taxon>Bacilli</taxon>
        <taxon>Bacillales</taxon>
        <taxon>Bacillaceae</taxon>
        <taxon>Fredinandcohnia</taxon>
    </lineage>
</organism>
<dbReference type="SUPFAM" id="SSF116726">
    <property type="entry name" value="TrkA C-terminal domain-like"/>
    <property type="match status" value="1"/>
</dbReference>
<dbReference type="InterPro" id="IPR006037">
    <property type="entry name" value="RCK_C"/>
</dbReference>
<dbReference type="PANTHER" id="PTHR43833:SF7">
    <property type="entry name" value="KTR SYSTEM POTASSIUM UPTAKE PROTEIN C"/>
    <property type="match status" value="1"/>
</dbReference>
<dbReference type="GO" id="GO:0034220">
    <property type="term" value="P:monoatomic ion transmembrane transport"/>
    <property type="evidence" value="ECO:0007669"/>
    <property type="project" value="UniProtKB-KW"/>
</dbReference>
<dbReference type="Pfam" id="PF02254">
    <property type="entry name" value="TrkA_N"/>
    <property type="match status" value="1"/>
</dbReference>
<dbReference type="PANTHER" id="PTHR43833">
    <property type="entry name" value="POTASSIUM CHANNEL PROTEIN 2-RELATED-RELATED"/>
    <property type="match status" value="1"/>
</dbReference>